<keyword evidence="2" id="KW-1185">Reference proteome</keyword>
<comment type="caution">
    <text evidence="1">The sequence shown here is derived from an EMBL/GenBank/DDBJ whole genome shotgun (WGS) entry which is preliminary data.</text>
</comment>
<reference evidence="1 2" key="1">
    <citation type="journal article" date="2022" name="bioRxiv">
        <title>The genome of the oomycete Peronosclerospora sorghi, a cosmopolitan pathogen of maize and sorghum, is inflated with dispersed pseudogenes.</title>
        <authorList>
            <person name="Fletcher K."/>
            <person name="Martin F."/>
            <person name="Isakeit T."/>
            <person name="Cavanaugh K."/>
            <person name="Magill C."/>
            <person name="Michelmore R."/>
        </authorList>
    </citation>
    <scope>NUCLEOTIDE SEQUENCE [LARGE SCALE GENOMIC DNA]</scope>
    <source>
        <strain evidence="1">P6</strain>
    </source>
</reference>
<accession>A0ACC0W6N9</accession>
<name>A0ACC0W6N9_9STRA</name>
<evidence type="ECO:0000313" key="1">
    <source>
        <dbReference type="EMBL" id="KAI9914392.1"/>
    </source>
</evidence>
<dbReference type="EMBL" id="CM047582">
    <property type="protein sequence ID" value="KAI9914392.1"/>
    <property type="molecule type" value="Genomic_DNA"/>
</dbReference>
<evidence type="ECO:0000313" key="2">
    <source>
        <dbReference type="Proteomes" id="UP001163321"/>
    </source>
</evidence>
<protein>
    <submittedName>
        <fullName evidence="1">Uncharacterized protein</fullName>
    </submittedName>
</protein>
<gene>
    <name evidence="1" type="ORF">PsorP6_008172</name>
</gene>
<sequence>MGQRVHLLSHGGIGNLGDGFPSIASCSDRVCLRTDCNARIDMCEEMRWLEYTHRLHESRRGVCTDATSEIDLAKLLFRYGTKNSAVALNLQVGEFKQGYAVDFSLIDIEEEKLKFSKPSSLMAAFILGANGSSVVNATSVNGKWRETVLKQSQEEPLISRAESAESAVSVEHQSQIAAAAAFADAGRDDIVKIATVLNSIVSTSGEEAAVGQAFSDWLTARGCRVHMQKFSQQSDAVVKAESDNKFPRLFFNSDMDTVPPYLLPRIDNTTLYGRGTCDAKSLIAVQMIAAQKIVHAGLGDHVQLLFVVSEETDHSCMKKANELNINPTQMIVGEPEGSSKSSSYAGRCCSTQW</sequence>
<dbReference type="Proteomes" id="UP001163321">
    <property type="component" value="Chromosome 3"/>
</dbReference>
<organism evidence="1 2">
    <name type="scientific">Peronosclerospora sorghi</name>
    <dbReference type="NCBI Taxonomy" id="230839"/>
    <lineage>
        <taxon>Eukaryota</taxon>
        <taxon>Sar</taxon>
        <taxon>Stramenopiles</taxon>
        <taxon>Oomycota</taxon>
        <taxon>Peronosporomycetes</taxon>
        <taxon>Peronosporales</taxon>
        <taxon>Peronosporaceae</taxon>
        <taxon>Peronosclerospora</taxon>
    </lineage>
</organism>
<proteinExistence type="predicted"/>